<feature type="compositionally biased region" description="Basic and acidic residues" evidence="1">
    <location>
        <begin position="76"/>
        <end position="94"/>
    </location>
</feature>
<dbReference type="Proteomes" id="UP000553632">
    <property type="component" value="Unassembled WGS sequence"/>
</dbReference>
<feature type="compositionally biased region" description="Basic and acidic residues" evidence="1">
    <location>
        <begin position="160"/>
        <end position="170"/>
    </location>
</feature>
<feature type="region of interest" description="Disordered" evidence="1">
    <location>
        <begin position="73"/>
        <end position="186"/>
    </location>
</feature>
<dbReference type="AlphaFoldDB" id="A0A7J6RK84"/>
<accession>A0A7J6RK84</accession>
<protein>
    <submittedName>
        <fullName evidence="2">Uncharacterized protein</fullName>
    </submittedName>
</protein>
<dbReference type="EMBL" id="JABANO010024866">
    <property type="protein sequence ID" value="KAF4721239.1"/>
    <property type="molecule type" value="Genomic_DNA"/>
</dbReference>
<keyword evidence="3" id="KW-1185">Reference proteome</keyword>
<feature type="non-terminal residue" evidence="2">
    <location>
        <position position="1"/>
    </location>
</feature>
<reference evidence="2 3" key="1">
    <citation type="submission" date="2020-04" db="EMBL/GenBank/DDBJ databases">
        <title>Perkinsus olseni comparative genomics.</title>
        <authorList>
            <person name="Bogema D.R."/>
        </authorList>
    </citation>
    <scope>NUCLEOTIDE SEQUENCE [LARGE SCALE GENOMIC DNA]</scope>
    <source>
        <strain evidence="2 3">ATCC PRA-207</strain>
    </source>
</reference>
<sequence length="186" mass="20297">AGLDMHPPAFSGYRHSEGHRLGGRGGGHQLSREQRLARLQSSACYGNAEVRTQAPVVASTTADVDSETWASFRQESNQRERGKDGQILRSERVSPKAAGKSRTPQKRYSPAKSLDGPKATPVTLKRSTLNDTTFSYRQHQGMRSNEEAAGRCGVVATIRGPRDVRSRESRSSTSSASSTSSRKPKR</sequence>
<organism evidence="2 3">
    <name type="scientific">Perkinsus olseni</name>
    <name type="common">Perkinsus atlanticus</name>
    <dbReference type="NCBI Taxonomy" id="32597"/>
    <lineage>
        <taxon>Eukaryota</taxon>
        <taxon>Sar</taxon>
        <taxon>Alveolata</taxon>
        <taxon>Perkinsozoa</taxon>
        <taxon>Perkinsea</taxon>
        <taxon>Perkinsida</taxon>
        <taxon>Perkinsidae</taxon>
        <taxon>Perkinsus</taxon>
    </lineage>
</organism>
<gene>
    <name evidence="2" type="ORF">FOZ63_012449</name>
</gene>
<feature type="compositionally biased region" description="Polar residues" evidence="1">
    <location>
        <begin position="125"/>
        <end position="143"/>
    </location>
</feature>
<comment type="caution">
    <text evidence="2">The sequence shown here is derived from an EMBL/GenBank/DDBJ whole genome shotgun (WGS) entry which is preliminary data.</text>
</comment>
<name>A0A7J6RK84_PEROL</name>
<feature type="non-terminal residue" evidence="2">
    <location>
        <position position="186"/>
    </location>
</feature>
<evidence type="ECO:0000256" key="1">
    <source>
        <dbReference type="SAM" id="MobiDB-lite"/>
    </source>
</evidence>
<feature type="region of interest" description="Disordered" evidence="1">
    <location>
        <begin position="1"/>
        <end position="35"/>
    </location>
</feature>
<proteinExistence type="predicted"/>
<feature type="compositionally biased region" description="Low complexity" evidence="1">
    <location>
        <begin position="171"/>
        <end position="186"/>
    </location>
</feature>
<evidence type="ECO:0000313" key="2">
    <source>
        <dbReference type="EMBL" id="KAF4721239.1"/>
    </source>
</evidence>
<evidence type="ECO:0000313" key="3">
    <source>
        <dbReference type="Proteomes" id="UP000553632"/>
    </source>
</evidence>